<keyword evidence="2" id="KW-1185">Reference proteome</keyword>
<gene>
    <name evidence="1" type="ORF">OUZ56_014846</name>
</gene>
<dbReference type="InterPro" id="IPR019734">
    <property type="entry name" value="TPR_rpt"/>
</dbReference>
<dbReference type="PANTHER" id="PTHR46512:SF10">
    <property type="entry name" value="FK506-BINDING PROTEIN-LIKE"/>
    <property type="match status" value="1"/>
</dbReference>
<sequence>MTFEWIQLKEGLLKKIIQKGKEGKRPRFWSEVTGKLIKFPLGSNQDNSVLLPEENTTENLSLFRIGVAHDELTRILELCIQLMDEGEVSQFRAKTRNGEWIEFQLYLYEIVSQAPPMPDWDRSEVIRVSKQLKEKGVSLHRGKQIIDSFYFFGRALKLLIPLEVRLTHDLSRNPENKDEETIRLKDEITSLVASIYNNLAACQLAAAHYRHVVYLCDQVLERTPTDLKAIYRKASALFGLKQFQDSFDVVKIGLALDPTNKAIVTLERQVVAACNEQEKTFVKGIKKFFH</sequence>
<organism evidence="1 2">
    <name type="scientific">Daphnia magna</name>
    <dbReference type="NCBI Taxonomy" id="35525"/>
    <lineage>
        <taxon>Eukaryota</taxon>
        <taxon>Metazoa</taxon>
        <taxon>Ecdysozoa</taxon>
        <taxon>Arthropoda</taxon>
        <taxon>Crustacea</taxon>
        <taxon>Branchiopoda</taxon>
        <taxon>Diplostraca</taxon>
        <taxon>Cladocera</taxon>
        <taxon>Anomopoda</taxon>
        <taxon>Daphniidae</taxon>
        <taxon>Daphnia</taxon>
    </lineage>
</organism>
<dbReference type="Proteomes" id="UP001234178">
    <property type="component" value="Unassembled WGS sequence"/>
</dbReference>
<dbReference type="SUPFAM" id="SSF48452">
    <property type="entry name" value="TPR-like"/>
    <property type="match status" value="1"/>
</dbReference>
<reference evidence="1 2" key="1">
    <citation type="journal article" date="2023" name="Nucleic Acids Res.">
        <title>The hologenome of Daphnia magna reveals possible DNA methylation and microbiome-mediated evolution of the host genome.</title>
        <authorList>
            <person name="Chaturvedi A."/>
            <person name="Li X."/>
            <person name="Dhandapani V."/>
            <person name="Marshall H."/>
            <person name="Kissane S."/>
            <person name="Cuenca-Cambronero M."/>
            <person name="Asole G."/>
            <person name="Calvet F."/>
            <person name="Ruiz-Romero M."/>
            <person name="Marangio P."/>
            <person name="Guigo R."/>
            <person name="Rago D."/>
            <person name="Mirbahai L."/>
            <person name="Eastwood N."/>
            <person name="Colbourne J.K."/>
            <person name="Zhou J."/>
            <person name="Mallon E."/>
            <person name="Orsini L."/>
        </authorList>
    </citation>
    <scope>NUCLEOTIDE SEQUENCE [LARGE SCALE GENOMIC DNA]</scope>
    <source>
        <strain evidence="1">LRV0_1</strain>
    </source>
</reference>
<dbReference type="PANTHER" id="PTHR46512">
    <property type="entry name" value="PEPTIDYLPROLYL ISOMERASE"/>
    <property type="match status" value="1"/>
</dbReference>
<accession>A0ABR0AL02</accession>
<dbReference type="InterPro" id="IPR050754">
    <property type="entry name" value="FKBP4/5/8-like"/>
</dbReference>
<evidence type="ECO:0000313" key="2">
    <source>
        <dbReference type="Proteomes" id="UP001234178"/>
    </source>
</evidence>
<dbReference type="SMART" id="SM00028">
    <property type="entry name" value="TPR"/>
    <property type="match status" value="2"/>
</dbReference>
<name>A0ABR0AL02_9CRUS</name>
<proteinExistence type="predicted"/>
<evidence type="ECO:0000313" key="1">
    <source>
        <dbReference type="EMBL" id="KAK4025800.1"/>
    </source>
</evidence>
<dbReference type="InterPro" id="IPR011990">
    <property type="entry name" value="TPR-like_helical_dom_sf"/>
</dbReference>
<comment type="caution">
    <text evidence="1">The sequence shown here is derived from an EMBL/GenBank/DDBJ whole genome shotgun (WGS) entry which is preliminary data.</text>
</comment>
<dbReference type="EMBL" id="JAOYFB010000038">
    <property type="protein sequence ID" value="KAK4025800.1"/>
    <property type="molecule type" value="Genomic_DNA"/>
</dbReference>
<dbReference type="Gene3D" id="1.25.40.10">
    <property type="entry name" value="Tetratricopeptide repeat domain"/>
    <property type="match status" value="1"/>
</dbReference>
<protein>
    <submittedName>
        <fullName evidence="1">Uncharacterized protein</fullName>
    </submittedName>
</protein>